<proteinExistence type="inferred from homology"/>
<sequence>MPNSQASLSFLGEGQKKRHVIPVSYLNQPSFQEFVSLAEEEFGYDHLMGAIRIVKSS</sequence>
<evidence type="ECO:0000256" key="1">
    <source>
        <dbReference type="ARBA" id="ARBA00006974"/>
    </source>
</evidence>
<organism evidence="2 3">
    <name type="scientific">Malus baccata</name>
    <name type="common">Siberian crab apple</name>
    <name type="synonym">Pyrus baccata</name>
    <dbReference type="NCBI Taxonomy" id="106549"/>
    <lineage>
        <taxon>Eukaryota</taxon>
        <taxon>Viridiplantae</taxon>
        <taxon>Streptophyta</taxon>
        <taxon>Embryophyta</taxon>
        <taxon>Tracheophyta</taxon>
        <taxon>Spermatophyta</taxon>
        <taxon>Magnoliopsida</taxon>
        <taxon>eudicotyledons</taxon>
        <taxon>Gunneridae</taxon>
        <taxon>Pentapetalae</taxon>
        <taxon>rosids</taxon>
        <taxon>fabids</taxon>
        <taxon>Rosales</taxon>
        <taxon>Rosaceae</taxon>
        <taxon>Amygdaloideae</taxon>
        <taxon>Maleae</taxon>
        <taxon>Malus</taxon>
    </lineage>
</organism>
<comment type="caution">
    <text evidence="2">The sequence shown here is derived from an EMBL/GenBank/DDBJ whole genome shotgun (WGS) entry which is preliminary data.</text>
</comment>
<comment type="similarity">
    <text evidence="1">Belongs to the ARG7 family.</text>
</comment>
<evidence type="ECO:0000313" key="2">
    <source>
        <dbReference type="EMBL" id="TQD85339.1"/>
    </source>
</evidence>
<dbReference type="GO" id="GO:0009733">
    <property type="term" value="P:response to auxin"/>
    <property type="evidence" value="ECO:0007669"/>
    <property type="project" value="InterPro"/>
</dbReference>
<dbReference type="Proteomes" id="UP000315295">
    <property type="component" value="Unassembled WGS sequence"/>
</dbReference>
<dbReference type="PANTHER" id="PTHR31929">
    <property type="entry name" value="SAUR-LIKE AUXIN-RESPONSIVE PROTEIN FAMILY-RELATED"/>
    <property type="match status" value="1"/>
</dbReference>
<dbReference type="EMBL" id="VIEB01000601">
    <property type="protein sequence ID" value="TQD85339.1"/>
    <property type="molecule type" value="Genomic_DNA"/>
</dbReference>
<dbReference type="InterPro" id="IPR003676">
    <property type="entry name" value="SAUR_fam"/>
</dbReference>
<name>A0A540LG72_MALBA</name>
<gene>
    <name evidence="2" type="ORF">C1H46_029116</name>
</gene>
<dbReference type="AlphaFoldDB" id="A0A540LG72"/>
<reference evidence="2 3" key="1">
    <citation type="journal article" date="2019" name="G3 (Bethesda)">
        <title>Sequencing of a Wild Apple (Malus baccata) Genome Unravels the Differences Between Cultivated and Wild Apple Species Regarding Disease Resistance and Cold Tolerance.</title>
        <authorList>
            <person name="Chen X."/>
        </authorList>
    </citation>
    <scope>NUCLEOTIDE SEQUENCE [LARGE SCALE GENOMIC DNA]</scope>
    <source>
        <strain evidence="3">cv. Shandingzi</strain>
        <tissue evidence="2">Leaves</tissue>
    </source>
</reference>
<dbReference type="Pfam" id="PF02519">
    <property type="entry name" value="Auxin_inducible"/>
    <property type="match status" value="1"/>
</dbReference>
<accession>A0A540LG72</accession>
<evidence type="ECO:0008006" key="4">
    <source>
        <dbReference type="Google" id="ProtNLM"/>
    </source>
</evidence>
<protein>
    <recommendedName>
        <fullName evidence="4">Auxin-responsive protein</fullName>
    </recommendedName>
</protein>
<evidence type="ECO:0000313" key="3">
    <source>
        <dbReference type="Proteomes" id="UP000315295"/>
    </source>
</evidence>
<keyword evidence="3" id="KW-1185">Reference proteome</keyword>